<name>A0A1B2ID02_9CAUD</name>
<dbReference type="EMBL" id="KX397368">
    <property type="protein sequence ID" value="ANZ49139.1"/>
    <property type="molecule type" value="Genomic_DNA"/>
</dbReference>
<dbReference type="RefSeq" id="YP_009293025.1">
    <property type="nucleotide sequence ID" value="NC_031127.1"/>
</dbReference>
<accession>A0A1B2ID02</accession>
<dbReference type="Proteomes" id="UP000203302">
    <property type="component" value="Segment"/>
</dbReference>
<protein>
    <submittedName>
        <fullName evidence="1">Uncharacterized protein</fullName>
    </submittedName>
</protein>
<reference evidence="2" key="1">
    <citation type="submission" date="2016-06" db="EMBL/GenBank/DDBJ databases">
        <authorList>
            <person name="Berg J.A."/>
            <person name="Grossarth S.E."/>
            <person name="Jarvis T.M."/>
            <person name="Merrill B.D."/>
            <person name="Breakwell D.P."/>
            <person name="Hope S."/>
            <person name="Grose J.H."/>
        </authorList>
    </citation>
    <scope>NUCLEOTIDE SEQUENCE [LARGE SCALE GENOMIC DNA]</scope>
</reference>
<organism evidence="1 2">
    <name type="scientific">Erwinia phage vB_EamM_Huxley</name>
    <dbReference type="NCBI Taxonomy" id="1883373"/>
    <lineage>
        <taxon>Viruses</taxon>
        <taxon>Duplodnaviria</taxon>
        <taxon>Heunggongvirae</taxon>
        <taxon>Uroviricota</taxon>
        <taxon>Caudoviricetes</taxon>
        <taxon>Chimalliviridae</taxon>
        <taxon>Machinavirus</taxon>
        <taxon>Machinavirus machina</taxon>
    </lineage>
</organism>
<sequence>MKLDTTSLFKRRDSRPITYQEAHDELLSTYDGILGLETGENNISVSDFENPINQSLYEIWATTYVREGIKELFGYDLDTWLDRPRWKLMKHLEIAKRRRAELDNAKKGAIPPELEKELKGRI</sequence>
<dbReference type="KEGG" id="vg:29069179"/>
<evidence type="ECO:0000313" key="1">
    <source>
        <dbReference type="EMBL" id="ANZ49139.1"/>
    </source>
</evidence>
<proteinExistence type="predicted"/>
<evidence type="ECO:0000313" key="2">
    <source>
        <dbReference type="Proteomes" id="UP000203302"/>
    </source>
</evidence>
<dbReference type="OrthoDB" id="23963at10239"/>
<dbReference type="GeneID" id="29069179"/>
<gene>
    <name evidence="1" type="ORF">HUXLEY_57</name>
</gene>